<dbReference type="Proteomes" id="UP000193689">
    <property type="component" value="Unassembled WGS sequence"/>
</dbReference>
<name>A0A1Y2DVG7_9PEZI</name>
<dbReference type="Gene3D" id="1.10.10.60">
    <property type="entry name" value="Homeodomain-like"/>
    <property type="match status" value="1"/>
</dbReference>
<evidence type="ECO:0000259" key="1">
    <source>
        <dbReference type="Pfam" id="PF18107"/>
    </source>
</evidence>
<keyword evidence="3" id="KW-1185">Reference proteome</keyword>
<gene>
    <name evidence="2" type="ORF">BCR38DRAFT_436293</name>
</gene>
<comment type="caution">
    <text evidence="2">The sequence shown here is derived from an EMBL/GenBank/DDBJ whole genome shotgun (WGS) entry which is preliminary data.</text>
</comment>
<sequence length="56" mass="6875">MPRQRSITYQQKLALREQRQLQPRASNLDLKQWFEKKYDQPVSNLIRLRHLAWLAI</sequence>
<evidence type="ECO:0000313" key="2">
    <source>
        <dbReference type="EMBL" id="ORY63243.1"/>
    </source>
</evidence>
<feature type="domain" description="ARS-binding protein 1 N-terminal" evidence="1">
    <location>
        <begin position="4"/>
        <end position="43"/>
    </location>
</feature>
<accession>A0A1Y2DVG7</accession>
<dbReference type="InterPro" id="IPR009057">
    <property type="entry name" value="Homeodomain-like_sf"/>
</dbReference>
<reference evidence="2 3" key="1">
    <citation type="submission" date="2016-07" db="EMBL/GenBank/DDBJ databases">
        <title>Pervasive Adenine N6-methylation of Active Genes in Fungi.</title>
        <authorList>
            <consortium name="DOE Joint Genome Institute"/>
            <person name="Mondo S.J."/>
            <person name="Dannebaum R.O."/>
            <person name="Kuo R.C."/>
            <person name="Labutti K."/>
            <person name="Haridas S."/>
            <person name="Kuo A."/>
            <person name="Salamov A."/>
            <person name="Ahrendt S.R."/>
            <person name="Lipzen A."/>
            <person name="Sullivan W."/>
            <person name="Andreopoulos W.B."/>
            <person name="Clum A."/>
            <person name="Lindquist E."/>
            <person name="Daum C."/>
            <person name="Ramamoorthy G.K."/>
            <person name="Gryganskyi A."/>
            <person name="Culley D."/>
            <person name="Magnuson J.K."/>
            <person name="James T.Y."/>
            <person name="O'Malley M.A."/>
            <person name="Stajich J.E."/>
            <person name="Spatafora J.W."/>
            <person name="Visel A."/>
            <person name="Grigoriev I.V."/>
        </authorList>
    </citation>
    <scope>NUCLEOTIDE SEQUENCE [LARGE SCALE GENOMIC DNA]</scope>
    <source>
        <strain evidence="2 3">CBS 129021</strain>
    </source>
</reference>
<organism evidence="2 3">
    <name type="scientific">Pseudomassariella vexata</name>
    <dbReference type="NCBI Taxonomy" id="1141098"/>
    <lineage>
        <taxon>Eukaryota</taxon>
        <taxon>Fungi</taxon>
        <taxon>Dikarya</taxon>
        <taxon>Ascomycota</taxon>
        <taxon>Pezizomycotina</taxon>
        <taxon>Sordariomycetes</taxon>
        <taxon>Xylariomycetidae</taxon>
        <taxon>Amphisphaeriales</taxon>
        <taxon>Pseudomassariaceae</taxon>
        <taxon>Pseudomassariella</taxon>
    </lineage>
</organism>
<dbReference type="InParanoid" id="A0A1Y2DVG7"/>
<dbReference type="Pfam" id="PF18107">
    <property type="entry name" value="HTH_ABP1_N"/>
    <property type="match status" value="1"/>
</dbReference>
<dbReference type="GeneID" id="63776659"/>
<protein>
    <recommendedName>
        <fullName evidence="1">ARS-binding protein 1 N-terminal domain-containing protein</fullName>
    </recommendedName>
</protein>
<dbReference type="AlphaFoldDB" id="A0A1Y2DVG7"/>
<dbReference type="InterPro" id="IPR041188">
    <property type="entry name" value="HTH_ABP1_N"/>
</dbReference>
<dbReference type="EMBL" id="MCFJ01000008">
    <property type="protein sequence ID" value="ORY63243.1"/>
    <property type="molecule type" value="Genomic_DNA"/>
</dbReference>
<dbReference type="OrthoDB" id="125347at2759"/>
<dbReference type="SUPFAM" id="SSF46689">
    <property type="entry name" value="Homeodomain-like"/>
    <property type="match status" value="1"/>
</dbReference>
<dbReference type="RefSeq" id="XP_040714900.1">
    <property type="nucleotide sequence ID" value="XM_040860447.1"/>
</dbReference>
<proteinExistence type="predicted"/>
<evidence type="ECO:0000313" key="3">
    <source>
        <dbReference type="Proteomes" id="UP000193689"/>
    </source>
</evidence>